<proteinExistence type="predicted"/>
<dbReference type="Proteomes" id="UP001209553">
    <property type="component" value="Unassembled WGS sequence"/>
</dbReference>
<reference evidence="4 5" key="1">
    <citation type="journal article" date="2023" name="Int. J. Syst. Evol. Microbiol.">
        <title>Streptococcus sciuri sp. nov., Staphylococcus marylandisciuri sp. nov. and Staphylococcus americanisciuri sp. nov., isolated from faeces of eastern grey squirrel (Sciurus carolinensis).</title>
        <authorList>
            <person name="Volokhov D.V."/>
            <person name="Zagorodnyaya T.A."/>
            <person name="Furtak V.A."/>
            <person name="Nattanmai G."/>
            <person name="Randall L."/>
            <person name="Jose S."/>
            <person name="Gao Y."/>
            <person name="Eisenberg T."/>
            <person name="Delmonte P."/>
            <person name="Blom J."/>
            <person name="Mitchell K.K."/>
        </authorList>
    </citation>
    <scope>NUCLEOTIDE SEQUENCE [LARGE SCALE GENOMIC DNA]</scope>
    <source>
        <strain evidence="4 5">SQ8-PEA</strain>
    </source>
</reference>
<dbReference type="EMBL" id="JAOPKZ010000001">
    <property type="protein sequence ID" value="MCU5745164.1"/>
    <property type="molecule type" value="Genomic_DNA"/>
</dbReference>
<feature type="domain" description="Transposase IS110-like N-terminal" evidence="2">
    <location>
        <begin position="1"/>
        <end position="150"/>
    </location>
</feature>
<keyword evidence="1" id="KW-0175">Coiled coil</keyword>
<accession>A0ABT2QMI5</accession>
<dbReference type="InterPro" id="IPR002525">
    <property type="entry name" value="Transp_IS110-like_N"/>
</dbReference>
<dbReference type="Pfam" id="PF02371">
    <property type="entry name" value="Transposase_20"/>
    <property type="match status" value="1"/>
</dbReference>
<comment type="caution">
    <text evidence="4">The sequence shown here is derived from an EMBL/GenBank/DDBJ whole genome shotgun (WGS) entry which is preliminary data.</text>
</comment>
<dbReference type="InterPro" id="IPR003346">
    <property type="entry name" value="Transposase_20"/>
</dbReference>
<feature type="domain" description="Transposase IS116/IS110/IS902 C-terminal" evidence="3">
    <location>
        <begin position="263"/>
        <end position="339"/>
    </location>
</feature>
<protein>
    <submittedName>
        <fullName evidence="4">IS110 family transposase</fullName>
    </submittedName>
</protein>
<evidence type="ECO:0000259" key="2">
    <source>
        <dbReference type="Pfam" id="PF01548"/>
    </source>
</evidence>
<keyword evidence="5" id="KW-1185">Reference proteome</keyword>
<gene>
    <name evidence="4" type="ORF">N9R04_00325</name>
</gene>
<dbReference type="NCBIfam" id="NF033542">
    <property type="entry name" value="transpos_IS110"/>
    <property type="match status" value="1"/>
</dbReference>
<evidence type="ECO:0000256" key="1">
    <source>
        <dbReference type="SAM" id="Coils"/>
    </source>
</evidence>
<dbReference type="Pfam" id="PF01548">
    <property type="entry name" value="DEDD_Tnp_IS110"/>
    <property type="match status" value="1"/>
</dbReference>
<evidence type="ECO:0000313" key="5">
    <source>
        <dbReference type="Proteomes" id="UP001209553"/>
    </source>
</evidence>
<dbReference type="PANTHER" id="PTHR33055">
    <property type="entry name" value="TRANSPOSASE FOR INSERTION SEQUENCE ELEMENT IS1111A"/>
    <property type="match status" value="1"/>
</dbReference>
<dbReference type="PANTHER" id="PTHR33055:SF13">
    <property type="entry name" value="TRANSPOSASE"/>
    <property type="match status" value="1"/>
</dbReference>
<feature type="coiled-coil region" evidence="1">
    <location>
        <begin position="227"/>
        <end position="264"/>
    </location>
</feature>
<evidence type="ECO:0000313" key="4">
    <source>
        <dbReference type="EMBL" id="MCU5745164.1"/>
    </source>
</evidence>
<evidence type="ECO:0000259" key="3">
    <source>
        <dbReference type="Pfam" id="PF02371"/>
    </source>
</evidence>
<name>A0ABT2QMI5_9STAP</name>
<sequence>MDISKKNSVIAHYNHDKLQKEFTIQNNKNGYNYLLKYLNKMDNPTLIFESTGIYSRGMVRFCRVNQINYIKLNPLEAKFKTSSLRSWKTDQSDAHKLAQLAPNLQSIKHQQSYSGIFFDLLERARFHLEMENEQNRLKVEIEESLHQTFPQLEKLFKNRYSLIALNIAQQFPHPDLVYQQDLETLITSILNSTDKGLSIKKAENYAKELVKLARESYPHVAKHSFLVQKTKLRIQQLKTSIQQMSQLDKEMIQLAKQLDAFQAIYSIPGIGELTAAMILGELGDVTQFKSNKQLNAYVGIDIKRYQSGGTQSRDTINKRGNKKARRLLFWVVMNIIRGQRHYNNHIIDYYYKLKKQPNEKSHKTAVVACINRLLKTIHYLIVNHKLYDYQMAPH</sequence>
<organism evidence="4 5">
    <name type="scientific">Staphylococcus marylandisciuri</name>
    <dbReference type="NCBI Taxonomy" id="2981529"/>
    <lineage>
        <taxon>Bacteria</taxon>
        <taxon>Bacillati</taxon>
        <taxon>Bacillota</taxon>
        <taxon>Bacilli</taxon>
        <taxon>Bacillales</taxon>
        <taxon>Staphylococcaceae</taxon>
        <taxon>Staphylococcus</taxon>
    </lineage>
</organism>
<dbReference type="InterPro" id="IPR047650">
    <property type="entry name" value="Transpos_IS110"/>
</dbReference>